<organism evidence="11 12">
    <name type="scientific">Synchytrium endobioticum</name>
    <dbReference type="NCBI Taxonomy" id="286115"/>
    <lineage>
        <taxon>Eukaryota</taxon>
        <taxon>Fungi</taxon>
        <taxon>Fungi incertae sedis</taxon>
        <taxon>Chytridiomycota</taxon>
        <taxon>Chytridiomycota incertae sedis</taxon>
        <taxon>Chytridiomycetes</taxon>
        <taxon>Synchytriales</taxon>
        <taxon>Synchytriaceae</taxon>
        <taxon>Synchytrium</taxon>
    </lineage>
</organism>
<dbReference type="VEuPathDB" id="FungiDB:SeMB42_g02399"/>
<dbReference type="GO" id="GO:0006508">
    <property type="term" value="P:proteolysis"/>
    <property type="evidence" value="ECO:0007669"/>
    <property type="project" value="UniProtKB-KW"/>
</dbReference>
<name>A0A507DF33_9FUNG</name>
<keyword evidence="2" id="KW-0645">Protease</keyword>
<evidence type="ECO:0000256" key="2">
    <source>
        <dbReference type="ARBA" id="ARBA00022670"/>
    </source>
</evidence>
<evidence type="ECO:0000256" key="6">
    <source>
        <dbReference type="ARBA" id="ARBA00042165"/>
    </source>
</evidence>
<evidence type="ECO:0000256" key="4">
    <source>
        <dbReference type="ARBA" id="ARBA00022825"/>
    </source>
</evidence>
<dbReference type="Pfam" id="PF00326">
    <property type="entry name" value="Peptidase_S9"/>
    <property type="match status" value="2"/>
</dbReference>
<dbReference type="InterPro" id="IPR051543">
    <property type="entry name" value="Serine_Peptidase_S9A"/>
</dbReference>
<dbReference type="SUPFAM" id="SSF53474">
    <property type="entry name" value="alpha/beta-Hydrolases"/>
    <property type="match status" value="1"/>
</dbReference>
<dbReference type="InterPro" id="IPR002470">
    <property type="entry name" value="Peptidase_S9A"/>
</dbReference>
<feature type="domain" description="Peptidase S9A N-terminal" evidence="10">
    <location>
        <begin position="101"/>
        <end position="557"/>
    </location>
</feature>
<evidence type="ECO:0000256" key="5">
    <source>
        <dbReference type="ARBA" id="ARBA00039290"/>
    </source>
</evidence>
<evidence type="ECO:0000259" key="9">
    <source>
        <dbReference type="Pfam" id="PF00326"/>
    </source>
</evidence>
<sequence length="988" mass="110560">MGRAGVERLARRCEEPRESSLPVVPIDYIPQSAEQTEWAHEDLARGKQRVTGLNALRIFLALAGAACGTLVVLLFVAFMLSKKTPSGDYSNGTTFPASPPIAKKRPSTIIVGDNVTIQDDYAWFKYRDDPNVIDYIHAENDYTTYMMGPTKSLQKTLVKELTHWNERLLASMKSGCDNGIKSTRIWEFGDYVYWVDQGSYKRRKINSNTSSSIDLAITRCACPYSSSPTSDEVLLDLNDAAPRNSSYFSMGVFEVSPLDPNLIAYSFDTKGNEAYTIRMLNASSKQYIGASIPNTYYTARWFIQEFSDGNATSISHVLYYNVVDPILGIPNRIYRYTLGGIDRVPGEDLVYVELDYRYIVEMGITNDGFYVFIKVSNLQTSEIRVVSPTSSAFQLTFPREEGISYDLEHRDGHFYLRTNAGGATEFQIIRLSAIEVLSSSPQPLSKRLSQAQIILPHDPHRFIERMEVFASHLVAWVWSAGLREIVVVALNTLAITNVSFASGNPASQVYSLFPSTITDMESRLYRRFNTSCLLYSNSSYMQPMQVYSMDMRYANTSYLVSESVVSNYNPEEYFQDRIFTTSTVNNETKVPISLFRRRNPKGSEGLDVSLLSPRSLLMLAYGAYGTFIETGFSVDWIPLLDRGIVIAQCHPRGDGDLGSKWYEGGRKLNKTNTFLDVQACLHEVIARGITNAGMIALKGRSAGGLVTGVAVNEWGWFDDYESGLDTIYSKHMVKAVVAQVPFIDVVGDLSDELVPWTPYEWNEWGNPNATRAPDLEYQLSYSPYQRIPTTEATSFPALYVSTGVNDPRVPYWEPVKWIAKLRSVQANRMSDGTPICTNSTNNTTGRPLLLRVDSAGHFGSSGASRIEALAECAEEKSPSIHSSIHPYTENEQTKDVGNVCVSRYCQGPSRILNKDDSTISLARLNFKDCPLRTAINISLAAEVPDTVARWFHAIQAVCQVLPKANAFPEMKAYRSAWEHNRARTASRI</sequence>
<evidence type="ECO:0000256" key="3">
    <source>
        <dbReference type="ARBA" id="ARBA00022801"/>
    </source>
</evidence>
<keyword evidence="12" id="KW-1185">Reference proteome</keyword>
<feature type="domain" description="Peptidase S9 prolyl oligopeptidase catalytic" evidence="9">
    <location>
        <begin position="734"/>
        <end position="828"/>
    </location>
</feature>
<keyword evidence="8" id="KW-0812">Transmembrane</keyword>
<proteinExistence type="inferred from homology"/>
<feature type="domain" description="Peptidase S9 prolyl oligopeptidase catalytic" evidence="9">
    <location>
        <begin position="639"/>
        <end position="713"/>
    </location>
</feature>
<dbReference type="InterPro" id="IPR023302">
    <property type="entry name" value="Pept_S9A_N"/>
</dbReference>
<evidence type="ECO:0000313" key="12">
    <source>
        <dbReference type="Proteomes" id="UP000317494"/>
    </source>
</evidence>
<reference evidence="11 12" key="1">
    <citation type="journal article" date="2019" name="Sci. Rep.">
        <title>Comparative genomics of chytrid fungi reveal insights into the obligate biotrophic and pathogenic lifestyle of Synchytrium endobioticum.</title>
        <authorList>
            <person name="van de Vossenberg B.T.L.H."/>
            <person name="Warris S."/>
            <person name="Nguyen H.D.T."/>
            <person name="van Gent-Pelzer M.P.E."/>
            <person name="Joly D.L."/>
            <person name="van de Geest H.C."/>
            <person name="Bonants P.J.M."/>
            <person name="Smith D.S."/>
            <person name="Levesque C.A."/>
            <person name="van der Lee T.A.J."/>
        </authorList>
    </citation>
    <scope>NUCLEOTIDE SEQUENCE [LARGE SCALE GENOMIC DNA]</scope>
    <source>
        <strain evidence="11 12">MB42</strain>
    </source>
</reference>
<dbReference type="Gene3D" id="2.130.10.120">
    <property type="entry name" value="Prolyl oligopeptidase, N-terminal domain"/>
    <property type="match status" value="1"/>
</dbReference>
<dbReference type="AlphaFoldDB" id="A0A507DF33"/>
<dbReference type="PANTHER" id="PTHR11757">
    <property type="entry name" value="PROTEASE FAMILY S9A OLIGOPEPTIDASE"/>
    <property type="match status" value="1"/>
</dbReference>
<dbReference type="EMBL" id="QEAN01000073">
    <property type="protein sequence ID" value="TPX50021.1"/>
    <property type="molecule type" value="Genomic_DNA"/>
</dbReference>
<dbReference type="PANTHER" id="PTHR11757:SF19">
    <property type="entry name" value="PROLYL ENDOPEPTIDASE-LIKE"/>
    <property type="match status" value="1"/>
</dbReference>
<dbReference type="Gene3D" id="3.40.50.1820">
    <property type="entry name" value="alpha/beta hydrolase"/>
    <property type="match status" value="1"/>
</dbReference>
<dbReference type="PRINTS" id="PR00862">
    <property type="entry name" value="PROLIGOPTASE"/>
</dbReference>
<comment type="similarity">
    <text evidence="1">Belongs to the peptidase S9A family.</text>
</comment>
<evidence type="ECO:0000256" key="7">
    <source>
        <dbReference type="ARBA" id="ARBA00045448"/>
    </source>
</evidence>
<evidence type="ECO:0000256" key="1">
    <source>
        <dbReference type="ARBA" id="ARBA00005228"/>
    </source>
</evidence>
<comment type="function">
    <text evidence="7">Serine peptidase whose precise substrate specificity remains unclear. Does not cleave peptides after a arginine or lysine residue. Regulates trans-Golgi network morphology and sorting by regulating the membrane binding of the AP-1 complex. May play a role in the regulation of synaptic vesicle exocytosis.</text>
</comment>
<dbReference type="Pfam" id="PF02897">
    <property type="entry name" value="Peptidase_S9_N"/>
    <property type="match status" value="1"/>
</dbReference>
<keyword evidence="4" id="KW-0720">Serine protease</keyword>
<comment type="caution">
    <text evidence="11">The sequence shown here is derived from an EMBL/GenBank/DDBJ whole genome shotgun (WGS) entry which is preliminary data.</text>
</comment>
<dbReference type="SUPFAM" id="SSF50993">
    <property type="entry name" value="Peptidase/esterase 'gauge' domain"/>
    <property type="match status" value="1"/>
</dbReference>
<evidence type="ECO:0000259" key="10">
    <source>
        <dbReference type="Pfam" id="PF02897"/>
    </source>
</evidence>
<keyword evidence="8" id="KW-1133">Transmembrane helix</keyword>
<dbReference type="InterPro" id="IPR029058">
    <property type="entry name" value="AB_hydrolase_fold"/>
</dbReference>
<protein>
    <recommendedName>
        <fullName evidence="5">Prolyl endopeptidase-like</fullName>
    </recommendedName>
    <alternativeName>
        <fullName evidence="6">Prolylendopeptidase-like</fullName>
    </alternativeName>
</protein>
<gene>
    <name evidence="11" type="ORF">SeMB42_g02399</name>
</gene>
<dbReference type="GO" id="GO:0004252">
    <property type="term" value="F:serine-type endopeptidase activity"/>
    <property type="evidence" value="ECO:0007669"/>
    <property type="project" value="InterPro"/>
</dbReference>
<keyword evidence="8" id="KW-0472">Membrane</keyword>
<feature type="transmembrane region" description="Helical" evidence="8">
    <location>
        <begin position="55"/>
        <end position="80"/>
    </location>
</feature>
<dbReference type="Proteomes" id="UP000317494">
    <property type="component" value="Unassembled WGS sequence"/>
</dbReference>
<keyword evidence="3" id="KW-0378">Hydrolase</keyword>
<evidence type="ECO:0000256" key="8">
    <source>
        <dbReference type="SAM" id="Phobius"/>
    </source>
</evidence>
<dbReference type="InterPro" id="IPR001375">
    <property type="entry name" value="Peptidase_S9_cat"/>
</dbReference>
<accession>A0A507DF33</accession>
<evidence type="ECO:0000313" key="11">
    <source>
        <dbReference type="EMBL" id="TPX50021.1"/>
    </source>
</evidence>